<accession>A0AAP0G4Y4</accession>
<dbReference type="AlphaFoldDB" id="A0AAP0G4Y4"/>
<gene>
    <name evidence="2" type="ORF">KSP39_PZI012456</name>
</gene>
<sequence length="196" mass="21734">MATVDSLNQATAYESPAHSSTDTQSEITFSSHCLGAHGFMFYFTPRWGFFLPFPHSTTLLSVTQQYLALQGGPFNSHGIPRARATQVRACLEEFPYHSFGNRQTRKEITMWILRTIEKAVHACLDFRGDSSSKSRTQPRIIAGESTDFISFVGVQGTDSSNATCMWDRPLAPHRFSGLVVDPGGPLWRNIPTLSCG</sequence>
<evidence type="ECO:0000313" key="2">
    <source>
        <dbReference type="EMBL" id="KAK8937169.1"/>
    </source>
</evidence>
<dbReference type="EMBL" id="JBBWWQ010000010">
    <property type="protein sequence ID" value="KAK8937169.1"/>
    <property type="molecule type" value="Genomic_DNA"/>
</dbReference>
<evidence type="ECO:0000256" key="1">
    <source>
        <dbReference type="SAM" id="MobiDB-lite"/>
    </source>
</evidence>
<proteinExistence type="predicted"/>
<dbReference type="Proteomes" id="UP001418222">
    <property type="component" value="Unassembled WGS sequence"/>
</dbReference>
<reference evidence="2 3" key="1">
    <citation type="journal article" date="2022" name="Nat. Plants">
        <title>Genomes of leafy and leafless Platanthera orchids illuminate the evolution of mycoheterotrophy.</title>
        <authorList>
            <person name="Li M.H."/>
            <person name="Liu K.W."/>
            <person name="Li Z."/>
            <person name="Lu H.C."/>
            <person name="Ye Q.L."/>
            <person name="Zhang D."/>
            <person name="Wang J.Y."/>
            <person name="Li Y.F."/>
            <person name="Zhong Z.M."/>
            <person name="Liu X."/>
            <person name="Yu X."/>
            <person name="Liu D.K."/>
            <person name="Tu X.D."/>
            <person name="Liu B."/>
            <person name="Hao Y."/>
            <person name="Liao X.Y."/>
            <person name="Jiang Y.T."/>
            <person name="Sun W.H."/>
            <person name="Chen J."/>
            <person name="Chen Y.Q."/>
            <person name="Ai Y."/>
            <person name="Zhai J.W."/>
            <person name="Wu S.S."/>
            <person name="Zhou Z."/>
            <person name="Hsiao Y.Y."/>
            <person name="Wu W.L."/>
            <person name="Chen Y.Y."/>
            <person name="Lin Y.F."/>
            <person name="Hsu J.L."/>
            <person name="Li C.Y."/>
            <person name="Wang Z.W."/>
            <person name="Zhao X."/>
            <person name="Zhong W.Y."/>
            <person name="Ma X.K."/>
            <person name="Ma L."/>
            <person name="Huang J."/>
            <person name="Chen G.Z."/>
            <person name="Huang M.Z."/>
            <person name="Huang L."/>
            <person name="Peng D.H."/>
            <person name="Luo Y.B."/>
            <person name="Zou S.Q."/>
            <person name="Chen S.P."/>
            <person name="Lan S."/>
            <person name="Tsai W.C."/>
            <person name="Van de Peer Y."/>
            <person name="Liu Z.J."/>
        </authorList>
    </citation>
    <scope>NUCLEOTIDE SEQUENCE [LARGE SCALE GENOMIC DNA]</scope>
    <source>
        <strain evidence="2">Lor287</strain>
    </source>
</reference>
<name>A0AAP0G4Y4_9ASPA</name>
<evidence type="ECO:0000313" key="3">
    <source>
        <dbReference type="Proteomes" id="UP001418222"/>
    </source>
</evidence>
<protein>
    <submittedName>
        <fullName evidence="2">Uncharacterized protein</fullName>
    </submittedName>
</protein>
<keyword evidence="3" id="KW-1185">Reference proteome</keyword>
<organism evidence="2 3">
    <name type="scientific">Platanthera zijinensis</name>
    <dbReference type="NCBI Taxonomy" id="2320716"/>
    <lineage>
        <taxon>Eukaryota</taxon>
        <taxon>Viridiplantae</taxon>
        <taxon>Streptophyta</taxon>
        <taxon>Embryophyta</taxon>
        <taxon>Tracheophyta</taxon>
        <taxon>Spermatophyta</taxon>
        <taxon>Magnoliopsida</taxon>
        <taxon>Liliopsida</taxon>
        <taxon>Asparagales</taxon>
        <taxon>Orchidaceae</taxon>
        <taxon>Orchidoideae</taxon>
        <taxon>Orchideae</taxon>
        <taxon>Orchidinae</taxon>
        <taxon>Platanthera</taxon>
    </lineage>
</organism>
<comment type="caution">
    <text evidence="2">The sequence shown here is derived from an EMBL/GenBank/DDBJ whole genome shotgun (WGS) entry which is preliminary data.</text>
</comment>
<feature type="region of interest" description="Disordered" evidence="1">
    <location>
        <begin position="1"/>
        <end position="22"/>
    </location>
</feature>